<evidence type="ECO:0000259" key="9">
    <source>
        <dbReference type="PROSITE" id="PS50203"/>
    </source>
</evidence>
<evidence type="ECO:0000256" key="2">
    <source>
        <dbReference type="ARBA" id="ARBA00022670"/>
    </source>
</evidence>
<gene>
    <name evidence="12" type="primary">LOC106056965</name>
</gene>
<dbReference type="PANTHER" id="PTHR10183:SF433">
    <property type="entry name" value="CALPAIN-A-RELATED"/>
    <property type="match status" value="1"/>
</dbReference>
<dbReference type="Proteomes" id="UP001165740">
    <property type="component" value="Chromosome 3"/>
</dbReference>
<dbReference type="PRINTS" id="PR00704">
    <property type="entry name" value="CALPAIN"/>
</dbReference>
<keyword evidence="3 7" id="KW-0378">Hydrolase</keyword>
<feature type="region of interest" description="Disordered" evidence="8">
    <location>
        <begin position="625"/>
        <end position="647"/>
    </location>
</feature>
<evidence type="ECO:0000256" key="8">
    <source>
        <dbReference type="SAM" id="MobiDB-lite"/>
    </source>
</evidence>
<dbReference type="GO" id="GO:0004198">
    <property type="term" value="F:calcium-dependent cysteine-type endopeptidase activity"/>
    <property type="evidence" value="ECO:0007669"/>
    <property type="project" value="InterPro"/>
</dbReference>
<keyword evidence="11" id="KW-1185">Reference proteome</keyword>
<dbReference type="FunFam" id="2.60.120.380:FF:000002">
    <property type="entry name" value="calpain-3 isoform X1"/>
    <property type="match status" value="1"/>
</dbReference>
<evidence type="ECO:0000256" key="7">
    <source>
        <dbReference type="PROSITE-ProRule" id="PRU00239"/>
    </source>
</evidence>
<dbReference type="SMART" id="SM00720">
    <property type="entry name" value="calpain_III"/>
    <property type="match status" value="1"/>
</dbReference>
<dbReference type="InterPro" id="IPR022683">
    <property type="entry name" value="Calpain_III"/>
</dbReference>
<evidence type="ECO:0000256" key="5">
    <source>
        <dbReference type="ARBA" id="ARBA00022837"/>
    </source>
</evidence>
<dbReference type="SUPFAM" id="SSF54001">
    <property type="entry name" value="Cysteine proteinases"/>
    <property type="match status" value="1"/>
</dbReference>
<dbReference type="Gene3D" id="3.90.70.10">
    <property type="entry name" value="Cysteine proteinases"/>
    <property type="match status" value="1"/>
</dbReference>
<dbReference type="FunFam" id="3.90.70.10:FF:000001">
    <property type="entry name" value="Calpain-1 catalytic subunit"/>
    <property type="match status" value="1"/>
</dbReference>
<protein>
    <submittedName>
        <fullName evidence="12">Calpain-A-like isoform X1</fullName>
    </submittedName>
</protein>
<feature type="compositionally biased region" description="Basic and acidic residues" evidence="8">
    <location>
        <begin position="631"/>
        <end position="642"/>
    </location>
</feature>
<dbReference type="InterPro" id="IPR038765">
    <property type="entry name" value="Papain-like_cys_pep_sf"/>
</dbReference>
<feature type="domain" description="EF-hand" evidence="10">
    <location>
        <begin position="776"/>
        <end position="811"/>
    </location>
</feature>
<feature type="region of interest" description="Disordered" evidence="8">
    <location>
        <begin position="661"/>
        <end position="706"/>
    </location>
</feature>
<feature type="active site" evidence="6 7">
    <location>
        <position position="219"/>
    </location>
</feature>
<keyword evidence="2 7" id="KW-0645">Protease</keyword>
<dbReference type="InterPro" id="IPR018247">
    <property type="entry name" value="EF_Hand_1_Ca_BS"/>
</dbReference>
<feature type="region of interest" description="Disordered" evidence="8">
    <location>
        <begin position="83"/>
        <end position="133"/>
    </location>
</feature>
<dbReference type="OrthoDB" id="424753at2759"/>
<name>A0A9W3A0B4_BIOGL</name>
<dbReference type="PANTHER" id="PTHR10183">
    <property type="entry name" value="CALPAIN"/>
    <property type="match status" value="1"/>
</dbReference>
<evidence type="ECO:0000313" key="12">
    <source>
        <dbReference type="RefSeq" id="XP_055880777.1"/>
    </source>
</evidence>
<dbReference type="SUPFAM" id="SSF49758">
    <property type="entry name" value="Calpain large subunit, middle domain (domain III)"/>
    <property type="match status" value="1"/>
</dbReference>
<dbReference type="Pfam" id="PF13405">
    <property type="entry name" value="EF-hand_6"/>
    <property type="match status" value="1"/>
</dbReference>
<feature type="compositionally biased region" description="Gly residues" evidence="8">
    <location>
        <begin position="83"/>
        <end position="104"/>
    </location>
</feature>
<dbReference type="Gene3D" id="2.60.120.380">
    <property type="match status" value="1"/>
</dbReference>
<dbReference type="SUPFAM" id="SSF47473">
    <property type="entry name" value="EF-hand"/>
    <property type="match status" value="1"/>
</dbReference>
<dbReference type="PROSITE" id="PS00018">
    <property type="entry name" value="EF_HAND_1"/>
    <property type="match status" value="1"/>
</dbReference>
<feature type="domain" description="Calpain catalytic" evidence="9">
    <location>
        <begin position="164"/>
        <end position="463"/>
    </location>
</feature>
<dbReference type="GO" id="GO:0005509">
    <property type="term" value="F:calcium ion binding"/>
    <property type="evidence" value="ECO:0007669"/>
    <property type="project" value="InterPro"/>
</dbReference>
<dbReference type="GeneID" id="106056965"/>
<sequence length="875" mass="98188">MSNYYKTKTIRTYVSDGTGAPKVQTKTVTIGGPGGSSIGFTPSSDFGDFGNFGSRGFDDFGGQFKIDFGDSFGGKGFGFDIGNKGGSRPSGGGSRSYVIGGGDADPGRRTGGSTIKVVAPPTDPDPQPKLAGRPTRVLKKNPFVGLKFQNPDEIRAQCLREGILFEDPEFPCVDSSIFFSRSPPRPFEWKRPHEICDNPQWISQGASRFDVRQGELGDCWLLAAVASLTCNPKLFENVVDSRQTFTENYCGLFKFKFWHQGEWQEVVVDDRLPTYRNQLVFMHSTEKNEFWSALLEKAYAKLMGSYESLKGGSTSEAMEDFTGGVTEMFDLQKAPPNLLNIMLKANERGSLMGCSIDADPGRVEAELANGLIMGHAYSVTSVVLADIKTARVKGQIPLVRVRNPWGNGSEWKGAWSDGSREWSLLTEDEKQEHGITFSDDGEFWMSFQDFTANFQKLEICNLGPDSLDEEDLSNKKKWECFKEHGAWIKRVNAGGCRNYLDTFWTNPQFRMTLTDVDDDDNDDMCTAIVAVLQKDRRKKRKEGLDLLTIGFVIYKLEDPNCGPLDMKFFKYNPSVAKSPTFINMREICGRFKLPPGSYAIVPSTFEPHYEGEFLIRIFTEKANVSGDEDSNMPRHGEGKEIDEQTSLDDDVYVTPERFPQRAAAAPGKDAAFTAQKVAPASNHPQAKNAPKQKYERTEPTDQERAQADALKQSFKRIAGEDMEIDAYELQEVLNTVFTKEFPFPGFGVDTCRSMVAMHDGDLSGKLGYDEFKDLWEDLRRWKGVFKEFDKDKSGNLSSYELRNALNHVGFHISNRTFKSLVMRYSNKNGQIDFGDFIMCTIRLKTMLTSFRGHDPQNTGFAPYDIDSFIQTTMYS</sequence>
<dbReference type="InterPro" id="IPR022684">
    <property type="entry name" value="Calpain_cysteine_protease"/>
</dbReference>
<evidence type="ECO:0000256" key="4">
    <source>
        <dbReference type="ARBA" id="ARBA00022807"/>
    </source>
</evidence>
<reference evidence="12" key="1">
    <citation type="submission" date="2025-08" db="UniProtKB">
        <authorList>
            <consortium name="RefSeq"/>
        </authorList>
    </citation>
    <scope>IDENTIFICATION</scope>
</reference>
<dbReference type="PROSITE" id="PS00139">
    <property type="entry name" value="THIOL_PROTEASE_CYS"/>
    <property type="match status" value="1"/>
</dbReference>
<dbReference type="SMART" id="SM00054">
    <property type="entry name" value="EFh"/>
    <property type="match status" value="2"/>
</dbReference>
<proteinExistence type="inferred from homology"/>
<dbReference type="SMART" id="SM00230">
    <property type="entry name" value="CysPc"/>
    <property type="match status" value="1"/>
</dbReference>
<evidence type="ECO:0000256" key="6">
    <source>
        <dbReference type="PIRSR" id="PIRSR622684-1"/>
    </source>
</evidence>
<dbReference type="AlphaFoldDB" id="A0A9W3A0B4"/>
<dbReference type="PROSITE" id="PS50203">
    <property type="entry name" value="CALPAIN_CAT"/>
    <property type="match status" value="1"/>
</dbReference>
<keyword evidence="4 7" id="KW-0788">Thiol protease</keyword>
<dbReference type="CDD" id="cd00044">
    <property type="entry name" value="CysPc"/>
    <property type="match status" value="1"/>
</dbReference>
<dbReference type="InterPro" id="IPR002048">
    <property type="entry name" value="EF_hand_dom"/>
</dbReference>
<dbReference type="GO" id="GO:0005737">
    <property type="term" value="C:cytoplasm"/>
    <property type="evidence" value="ECO:0007669"/>
    <property type="project" value="TreeGrafter"/>
</dbReference>
<evidence type="ECO:0000256" key="1">
    <source>
        <dbReference type="ARBA" id="ARBA00007623"/>
    </source>
</evidence>
<dbReference type="Gene3D" id="1.10.238.10">
    <property type="entry name" value="EF-hand"/>
    <property type="match status" value="1"/>
</dbReference>
<evidence type="ECO:0000313" key="11">
    <source>
        <dbReference type="Proteomes" id="UP001165740"/>
    </source>
</evidence>
<feature type="active site" evidence="6 7">
    <location>
        <position position="403"/>
    </location>
</feature>
<evidence type="ECO:0000256" key="3">
    <source>
        <dbReference type="ARBA" id="ARBA00022801"/>
    </source>
</evidence>
<dbReference type="GO" id="GO:0006508">
    <property type="term" value="P:proteolysis"/>
    <property type="evidence" value="ECO:0007669"/>
    <property type="project" value="UniProtKB-KW"/>
</dbReference>
<dbReference type="Pfam" id="PF01067">
    <property type="entry name" value="Calpain_III"/>
    <property type="match status" value="1"/>
</dbReference>
<evidence type="ECO:0000259" key="10">
    <source>
        <dbReference type="PROSITE" id="PS50222"/>
    </source>
</evidence>
<dbReference type="InterPro" id="IPR000169">
    <property type="entry name" value="Pept_cys_AS"/>
</dbReference>
<dbReference type="InterPro" id="IPR001300">
    <property type="entry name" value="Peptidase_C2_calpain_cat"/>
</dbReference>
<feature type="active site" evidence="6 7">
    <location>
        <position position="375"/>
    </location>
</feature>
<comment type="similarity">
    <text evidence="1">Belongs to the peptidase C2 family.</text>
</comment>
<dbReference type="CDD" id="cd00214">
    <property type="entry name" value="Calpain_III"/>
    <property type="match status" value="1"/>
</dbReference>
<organism evidence="11 12">
    <name type="scientific">Biomphalaria glabrata</name>
    <name type="common">Bloodfluke planorb</name>
    <name type="synonym">Freshwater snail</name>
    <dbReference type="NCBI Taxonomy" id="6526"/>
    <lineage>
        <taxon>Eukaryota</taxon>
        <taxon>Metazoa</taxon>
        <taxon>Spiralia</taxon>
        <taxon>Lophotrochozoa</taxon>
        <taxon>Mollusca</taxon>
        <taxon>Gastropoda</taxon>
        <taxon>Heterobranchia</taxon>
        <taxon>Euthyneura</taxon>
        <taxon>Panpulmonata</taxon>
        <taxon>Hygrophila</taxon>
        <taxon>Lymnaeoidea</taxon>
        <taxon>Planorbidae</taxon>
        <taxon>Biomphalaria</taxon>
    </lineage>
</organism>
<dbReference type="CDD" id="cd16196">
    <property type="entry name" value="EFh_PEF_CalpA_B"/>
    <property type="match status" value="1"/>
</dbReference>
<dbReference type="InterPro" id="IPR036213">
    <property type="entry name" value="Calpain_III_sf"/>
</dbReference>
<accession>A0A9W3A0B4</accession>
<dbReference type="InterPro" id="IPR022682">
    <property type="entry name" value="Calpain_domain_III"/>
</dbReference>
<dbReference type="InterPro" id="IPR011992">
    <property type="entry name" value="EF-hand-dom_pair"/>
</dbReference>
<dbReference type="PROSITE" id="PS50222">
    <property type="entry name" value="EF_HAND_2"/>
    <property type="match status" value="1"/>
</dbReference>
<keyword evidence="5" id="KW-0106">Calcium</keyword>
<feature type="compositionally biased region" description="Basic and acidic residues" evidence="8">
    <location>
        <begin position="692"/>
        <end position="706"/>
    </location>
</feature>
<dbReference type="Pfam" id="PF00648">
    <property type="entry name" value="Peptidase_C2"/>
    <property type="match status" value="1"/>
</dbReference>
<dbReference type="RefSeq" id="XP_055880777.1">
    <property type="nucleotide sequence ID" value="XM_056024802.1"/>
</dbReference>
<dbReference type="InterPro" id="IPR033883">
    <property type="entry name" value="C2_III"/>
</dbReference>